<dbReference type="PANTHER" id="PTHR47331">
    <property type="entry name" value="PHD-TYPE DOMAIN-CONTAINING PROTEIN"/>
    <property type="match status" value="1"/>
</dbReference>
<dbReference type="PROSITE" id="PS50994">
    <property type="entry name" value="INTEGRASE"/>
    <property type="match status" value="1"/>
</dbReference>
<dbReference type="InterPro" id="IPR012337">
    <property type="entry name" value="RNaseH-like_sf"/>
</dbReference>
<feature type="domain" description="Integrase catalytic" evidence="2">
    <location>
        <begin position="37"/>
        <end position="225"/>
    </location>
</feature>
<evidence type="ECO:0000313" key="4">
    <source>
        <dbReference type="Proteomes" id="UP000271087"/>
    </source>
</evidence>
<gene>
    <name evidence="3" type="ORF">NOO_LOCUS11019</name>
</gene>
<dbReference type="GO" id="GO:0015074">
    <property type="term" value="P:DNA integration"/>
    <property type="evidence" value="ECO:0007669"/>
    <property type="project" value="InterPro"/>
</dbReference>
<dbReference type="Gene3D" id="1.20.5.1890">
    <property type="match status" value="1"/>
</dbReference>
<reference evidence="5" key="1">
    <citation type="submission" date="2016-06" db="UniProtKB">
        <authorList>
            <consortium name="WormBaseParasite"/>
        </authorList>
    </citation>
    <scope>IDENTIFICATION</scope>
</reference>
<dbReference type="InterPro" id="IPR040676">
    <property type="entry name" value="DUF5641"/>
</dbReference>
<name>A0A182ESA0_ONCOC</name>
<dbReference type="SUPFAM" id="SSF53098">
    <property type="entry name" value="Ribonuclease H-like"/>
    <property type="match status" value="1"/>
</dbReference>
<dbReference type="GO" id="GO:0003676">
    <property type="term" value="F:nucleic acid binding"/>
    <property type="evidence" value="ECO:0007669"/>
    <property type="project" value="InterPro"/>
</dbReference>
<evidence type="ECO:0000313" key="5">
    <source>
        <dbReference type="WBParaSite" id="nOo.2.0.1.t11019-RA"/>
    </source>
</evidence>
<dbReference type="WBParaSite" id="nOo.2.0.1.t11019-RA">
    <property type="protein sequence ID" value="nOo.2.0.1.t11019-RA"/>
    <property type="gene ID" value="nOo.2.0.1.g11019"/>
</dbReference>
<dbReference type="Pfam" id="PF18701">
    <property type="entry name" value="DUF5641"/>
    <property type="match status" value="1"/>
</dbReference>
<sequence>MRRKFWIPKGRSEVKRVLNKCRICKRWTTKPFKLPDMPNLPENRVTRSKTFAHVGLDYLGPLSVKIDSGLTKRWVALFTCFTTRALHLELVENLSAECFLHIFRRFIARRGCPESVLSDNASQFQLVFKTMKEQDIMLTNFFARNGMIWKNIVSRAPWSGGVYERIIGLTKKAMKRAIGRRLLWERELITLITEIEGILNTRPLTYINFDDYVIVRPTDFISPNASLVTPFTNNDNQEEFIPHRLNNKEKLIRHWLNTLKVLDIFWETWKNEYLTSLRERTQRQHISLRNVETRIPREKEIVLVNEPDIPRGMWKLARIKEIKKGKDGEVRNAIIEMPHGRFLVRPINSLCPLEVDDVSNSRSQSPVFEKPMNGSKQEEPIARRTRSATRNRVPEATPEQNFTSTTVAVYTRTHVRIPAIRCNNITRTVCTKAFLRLSLSVISDKTITSAISSHFCKTLDDQKKHNGSMLKQISPNKWTTNNEIQYSYGWLGIRCQSTTNFLVTTGELYLYDGRSLISDLDNTERCATQSGKCITGNSIVLWDEKEAISKCLYRKIGIFNAQRYGNHIIIDELQTSFVFKDENITSTIANCEFLDPHIMNGDIIIDMKVGTSTSNGSRKAINPETSANLTPEGQIIMMETNPQEITDPENTKFQYMVDSLQQEFNQRLSLVYKRSCQNRNNLLLLIEWMSINNSTLAANLLLQRDDIIAKRVDGKLLVAPCKPKGLKSKVIEFKAEIINKFELERINAELEILAQKQDTTKPVYNQLRNEILWEQISQEGEELAEQLEAGFGKATELIQEELSELVIHWKMIIVDT</sequence>
<accession>A0A182ESA0</accession>
<feature type="region of interest" description="Disordered" evidence="1">
    <location>
        <begin position="362"/>
        <end position="399"/>
    </location>
</feature>
<organism evidence="5">
    <name type="scientific">Onchocerca ochengi</name>
    <name type="common">Filarial nematode worm</name>
    <dbReference type="NCBI Taxonomy" id="42157"/>
    <lineage>
        <taxon>Eukaryota</taxon>
        <taxon>Metazoa</taxon>
        <taxon>Ecdysozoa</taxon>
        <taxon>Nematoda</taxon>
        <taxon>Chromadorea</taxon>
        <taxon>Rhabditida</taxon>
        <taxon>Spirurina</taxon>
        <taxon>Spiruromorpha</taxon>
        <taxon>Filarioidea</taxon>
        <taxon>Onchocercidae</taxon>
        <taxon>Onchocerca</taxon>
    </lineage>
</organism>
<proteinExistence type="predicted"/>
<evidence type="ECO:0000313" key="3">
    <source>
        <dbReference type="EMBL" id="VDM94746.1"/>
    </source>
</evidence>
<evidence type="ECO:0000256" key="1">
    <source>
        <dbReference type="SAM" id="MobiDB-lite"/>
    </source>
</evidence>
<dbReference type="Proteomes" id="UP000271087">
    <property type="component" value="Unassembled WGS sequence"/>
</dbReference>
<reference evidence="3 4" key="2">
    <citation type="submission" date="2018-08" db="EMBL/GenBank/DDBJ databases">
        <authorList>
            <person name="Laetsch R D."/>
            <person name="Stevens L."/>
            <person name="Kumar S."/>
            <person name="Blaxter L. M."/>
        </authorList>
    </citation>
    <scope>NUCLEOTIDE SEQUENCE [LARGE SCALE GENOMIC DNA]</scope>
</reference>
<dbReference type="InterPro" id="IPR001584">
    <property type="entry name" value="Integrase_cat-core"/>
</dbReference>
<dbReference type="STRING" id="42157.A0A182ESA0"/>
<evidence type="ECO:0000259" key="2">
    <source>
        <dbReference type="PROSITE" id="PS50994"/>
    </source>
</evidence>
<dbReference type="EMBL" id="UYRW01007081">
    <property type="protein sequence ID" value="VDM94746.1"/>
    <property type="molecule type" value="Genomic_DNA"/>
</dbReference>
<dbReference type="InterPro" id="IPR036397">
    <property type="entry name" value="RNaseH_sf"/>
</dbReference>
<dbReference type="Gene3D" id="3.30.420.10">
    <property type="entry name" value="Ribonuclease H-like superfamily/Ribonuclease H"/>
    <property type="match status" value="1"/>
</dbReference>
<protein>
    <submittedName>
        <fullName evidence="5">Integrase catalytic domain-containing protein</fullName>
    </submittedName>
</protein>
<keyword evidence="4" id="KW-1185">Reference proteome</keyword>
<dbReference type="OrthoDB" id="8019190at2759"/>
<dbReference type="AlphaFoldDB" id="A0A182ESA0"/>